<dbReference type="AlphaFoldDB" id="A0A7C9AY68"/>
<feature type="region of interest" description="Disordered" evidence="1">
    <location>
        <begin position="109"/>
        <end position="129"/>
    </location>
</feature>
<dbReference type="PANTHER" id="PTHR48152:SF3">
    <property type="entry name" value="DUF946 FAMILY PROTEIN (DUF946)"/>
    <property type="match status" value="1"/>
</dbReference>
<name>A0A7C9AY68_OPUST</name>
<sequence>MGNSRSKKARALPVDSPFDLPSLLPHWPPGGEFASGTVDLGGLIVAEVTSFNKVWTAYEGGPDNSGATFFEPTGIPQGFSILGYYAQPNNRHLFGSDFLRVVQSLPKEVLGEDGPTGPKMKKNWYGDEK</sequence>
<dbReference type="PANTHER" id="PTHR48152">
    <property type="entry name" value="F1C9.34 PROTEIN"/>
    <property type="match status" value="1"/>
</dbReference>
<dbReference type="EMBL" id="GISG01272535">
    <property type="protein sequence ID" value="MBA4676695.1"/>
    <property type="molecule type" value="Transcribed_RNA"/>
</dbReference>
<protein>
    <submittedName>
        <fullName evidence="2">Uncharacterized protein</fullName>
    </submittedName>
</protein>
<reference evidence="2" key="1">
    <citation type="journal article" date="2013" name="J. Plant Res.">
        <title>Effect of fungi and light on seed germination of three Opuntia species from semiarid lands of central Mexico.</title>
        <authorList>
            <person name="Delgado-Sanchez P."/>
            <person name="Jimenez-Bremont J.F."/>
            <person name="Guerrero-Gonzalez Mde L."/>
            <person name="Flores J."/>
        </authorList>
    </citation>
    <scope>NUCLEOTIDE SEQUENCE</scope>
    <source>
        <tissue evidence="2">Cladode</tissue>
    </source>
</reference>
<proteinExistence type="predicted"/>
<dbReference type="Pfam" id="PF06101">
    <property type="entry name" value="Vps62"/>
    <property type="match status" value="2"/>
</dbReference>
<evidence type="ECO:0000256" key="1">
    <source>
        <dbReference type="SAM" id="MobiDB-lite"/>
    </source>
</evidence>
<reference evidence="2" key="2">
    <citation type="submission" date="2020-07" db="EMBL/GenBank/DDBJ databases">
        <authorList>
            <person name="Vera ALvarez R."/>
            <person name="Arias-Moreno D.M."/>
            <person name="Jimenez-Jacinto V."/>
            <person name="Jimenez-Bremont J.F."/>
            <person name="Swaminathan K."/>
            <person name="Moose S.P."/>
            <person name="Guerrero-Gonzalez M.L."/>
            <person name="Marino-Ramirez L."/>
            <person name="Landsman D."/>
            <person name="Rodriguez-Kessler M."/>
            <person name="Delgado-Sanchez P."/>
        </authorList>
    </citation>
    <scope>NUCLEOTIDE SEQUENCE</scope>
    <source>
        <tissue evidence="2">Cladode</tissue>
    </source>
</reference>
<accession>A0A7C9AY68</accession>
<dbReference type="InterPro" id="IPR009291">
    <property type="entry name" value="Vps62"/>
</dbReference>
<evidence type="ECO:0000313" key="2">
    <source>
        <dbReference type="EMBL" id="MBA4676695.1"/>
    </source>
</evidence>
<organism evidence="2">
    <name type="scientific">Opuntia streptacantha</name>
    <name type="common">Prickly pear cactus</name>
    <name type="synonym">Opuntia cardona</name>
    <dbReference type="NCBI Taxonomy" id="393608"/>
    <lineage>
        <taxon>Eukaryota</taxon>
        <taxon>Viridiplantae</taxon>
        <taxon>Streptophyta</taxon>
        <taxon>Embryophyta</taxon>
        <taxon>Tracheophyta</taxon>
        <taxon>Spermatophyta</taxon>
        <taxon>Magnoliopsida</taxon>
        <taxon>eudicotyledons</taxon>
        <taxon>Gunneridae</taxon>
        <taxon>Pentapetalae</taxon>
        <taxon>Caryophyllales</taxon>
        <taxon>Cactineae</taxon>
        <taxon>Cactaceae</taxon>
        <taxon>Opuntioideae</taxon>
        <taxon>Opuntia</taxon>
    </lineage>
</organism>